<reference evidence="1 3" key="1">
    <citation type="submission" date="2015-11" db="EMBL/GenBank/DDBJ databases">
        <title>Genomic analysis of 38 Legionella species identifies large and diverse effector repertoires.</title>
        <authorList>
            <person name="Burstein D."/>
            <person name="Amaro F."/>
            <person name="Zusman T."/>
            <person name="Lifshitz Z."/>
            <person name="Cohen O."/>
            <person name="Gilbert J.A."/>
            <person name="Pupko T."/>
            <person name="Shuman H.A."/>
            <person name="Segal G."/>
        </authorList>
    </citation>
    <scope>NUCLEOTIDE SEQUENCE [LARGE SCALE GENOMIC DNA]</scope>
    <source>
        <strain evidence="1 3">CDC#1407-AL-14</strain>
    </source>
</reference>
<dbReference type="OrthoDB" id="5659347at2"/>
<keyword evidence="3" id="KW-1185">Reference proteome</keyword>
<evidence type="ECO:0000313" key="4">
    <source>
        <dbReference type="Proteomes" id="UP000255066"/>
    </source>
</evidence>
<dbReference type="RefSeq" id="WP_058524141.1">
    <property type="nucleotide sequence ID" value="NZ_CAAAHV010000018.1"/>
</dbReference>
<dbReference type="EMBL" id="UGNW01000001">
    <property type="protein sequence ID" value="STX31658.1"/>
    <property type="molecule type" value="Genomic_DNA"/>
</dbReference>
<gene>
    <name evidence="1" type="ORF">Lbir_2133</name>
    <name evidence="2" type="ORF">NCTC12437_01432</name>
</gene>
<proteinExistence type="predicted"/>
<name>A0A378I8X2_9GAMM</name>
<evidence type="ECO:0000313" key="3">
    <source>
        <dbReference type="Proteomes" id="UP000054735"/>
    </source>
</evidence>
<dbReference type="Proteomes" id="UP000054735">
    <property type="component" value="Unassembled WGS sequence"/>
</dbReference>
<dbReference type="EMBL" id="LNXT01000040">
    <property type="protein sequence ID" value="KTC69394.1"/>
    <property type="molecule type" value="Genomic_DNA"/>
</dbReference>
<evidence type="ECO:0000313" key="1">
    <source>
        <dbReference type="EMBL" id="KTC69394.1"/>
    </source>
</evidence>
<protein>
    <submittedName>
        <fullName evidence="2">Uncharacterized protein</fullName>
    </submittedName>
</protein>
<dbReference type="AlphaFoldDB" id="A0A378I8X2"/>
<evidence type="ECO:0000313" key="2">
    <source>
        <dbReference type="EMBL" id="STX31658.1"/>
    </source>
</evidence>
<dbReference type="Proteomes" id="UP000255066">
    <property type="component" value="Unassembled WGS sequence"/>
</dbReference>
<sequence length="179" mass="20333">MKNPVSFFNAMKKNVHSLESYRNTDTKPSMEELKKSLALALTACDIAEGCEDSVRREIEAQIEKIYQLTGDIVNQPAKLEKLTQELVTQQQTLLAYTELFAAGHFKDAQYLDRLLKQNEEKGQAVLDLAKTIMSDKVSLANIVGELSNERMNRNLKKLNFTNHDDELEHTLETSSALRM</sequence>
<reference evidence="2 4" key="2">
    <citation type="submission" date="2018-06" db="EMBL/GenBank/DDBJ databases">
        <authorList>
            <consortium name="Pathogen Informatics"/>
            <person name="Doyle S."/>
        </authorList>
    </citation>
    <scope>NUCLEOTIDE SEQUENCE [LARGE SCALE GENOMIC DNA]</scope>
    <source>
        <strain evidence="2 4">NCTC12437</strain>
    </source>
</reference>
<organism evidence="2 4">
    <name type="scientific">Legionella birminghamensis</name>
    <dbReference type="NCBI Taxonomy" id="28083"/>
    <lineage>
        <taxon>Bacteria</taxon>
        <taxon>Pseudomonadati</taxon>
        <taxon>Pseudomonadota</taxon>
        <taxon>Gammaproteobacteria</taxon>
        <taxon>Legionellales</taxon>
        <taxon>Legionellaceae</taxon>
        <taxon>Legionella</taxon>
    </lineage>
</organism>
<accession>A0A378I8X2</accession>